<dbReference type="Pfam" id="PF23931">
    <property type="entry name" value="Terminase_6"/>
    <property type="match status" value="1"/>
</dbReference>
<gene>
    <name evidence="2" type="ORF">PG2071B_0304</name>
</gene>
<evidence type="ECO:0000313" key="3">
    <source>
        <dbReference type="Proteomes" id="UP000291187"/>
    </source>
</evidence>
<dbReference type="AlphaFoldDB" id="A0A4Q5AAG5"/>
<dbReference type="RefSeq" id="WP_129863982.1">
    <property type="nucleotide sequence ID" value="NZ_RYUM01000003.1"/>
</dbReference>
<dbReference type="InterPro" id="IPR057630">
    <property type="entry name" value="Terminase_6"/>
</dbReference>
<protein>
    <recommendedName>
        <fullName evidence="1">Terminase small subunit actinomycetes phage-type domain-containing protein</fullName>
    </recommendedName>
</protein>
<proteinExistence type="predicted"/>
<sequence length="208" mass="22980">MSDQTDEKALSLFLAAMPFARIRDQLGMRSVQSVEAAITRALKKAQKGKSPDSARQVEIERLDSLYRQLYPLALQGDLKAVDQCLKIGEQRLRLIDAPVKAQSGLLEAYEHTIETLRDQGALDASDEAVIQSGRMIASQIDYATTHGAGQEVTKALYLMPHLMNVLDELGATPEARRRIKEAAGDAKETPTDPLEAFRLKQFTAERTA</sequence>
<evidence type="ECO:0000259" key="1">
    <source>
        <dbReference type="Pfam" id="PF23931"/>
    </source>
</evidence>
<comment type="caution">
    <text evidence="2">The sequence shown here is derived from an EMBL/GenBank/DDBJ whole genome shotgun (WGS) entry which is preliminary data.</text>
</comment>
<organism evidence="2 3">
    <name type="scientific">Bifidobacterium pseudolongum subsp. globosum</name>
    <dbReference type="NCBI Taxonomy" id="1690"/>
    <lineage>
        <taxon>Bacteria</taxon>
        <taxon>Bacillati</taxon>
        <taxon>Actinomycetota</taxon>
        <taxon>Actinomycetes</taxon>
        <taxon>Bifidobacteriales</taxon>
        <taxon>Bifidobacteriaceae</taxon>
        <taxon>Bifidobacterium</taxon>
    </lineage>
</organism>
<accession>A0A4Q5AAG5</accession>
<reference evidence="2 3" key="1">
    <citation type="submission" date="2018-12" db="EMBL/GenBank/DDBJ databases">
        <title>Unveiling genomic diversity among members of the Bifidobacterium pseudolongum species, a widely distributed gut commensal of the animal kingdom.</title>
        <authorList>
            <person name="Lugli G.A."/>
            <person name="Duranti S."/>
            <person name="Albert K."/>
            <person name="Mancabelli L."/>
            <person name="Napoli S."/>
            <person name="Viappiani A."/>
            <person name="Anzalone R."/>
            <person name="Longhi G."/>
            <person name="Milani C."/>
            <person name="Turroni F."/>
            <person name="Alessandri G."/>
            <person name="Sela D.A."/>
            <person name="Van Sinderen D."/>
            <person name="Ventura M."/>
        </authorList>
    </citation>
    <scope>NUCLEOTIDE SEQUENCE [LARGE SCALE GENOMIC DNA]</scope>
    <source>
        <strain evidence="2 3">2071B</strain>
    </source>
</reference>
<name>A0A4Q5AAG5_9BIFI</name>
<feature type="domain" description="Terminase small subunit actinomycetes phage-type" evidence="1">
    <location>
        <begin position="120"/>
        <end position="198"/>
    </location>
</feature>
<dbReference type="EMBL" id="RYUM01000003">
    <property type="protein sequence ID" value="RYQ20883.1"/>
    <property type="molecule type" value="Genomic_DNA"/>
</dbReference>
<dbReference type="Proteomes" id="UP000291187">
    <property type="component" value="Unassembled WGS sequence"/>
</dbReference>
<evidence type="ECO:0000313" key="2">
    <source>
        <dbReference type="EMBL" id="RYQ20883.1"/>
    </source>
</evidence>